<reference evidence="1" key="2">
    <citation type="submission" date="2023-06" db="EMBL/GenBank/DDBJ databases">
        <authorList>
            <consortium name="Lawrence Berkeley National Laboratory"/>
            <person name="Mondo S.J."/>
            <person name="Hensen N."/>
            <person name="Bonometti L."/>
            <person name="Westerberg I."/>
            <person name="Brannstrom I.O."/>
            <person name="Guillou S."/>
            <person name="Cros-Aarteil S."/>
            <person name="Calhoun S."/>
            <person name="Haridas S."/>
            <person name="Kuo A."/>
            <person name="Pangilinan J."/>
            <person name="Riley R."/>
            <person name="Labutti K."/>
            <person name="Andreopoulos B."/>
            <person name="Lipzen A."/>
            <person name="Chen C."/>
            <person name="Yanf M."/>
            <person name="Daum C."/>
            <person name="Ng V."/>
            <person name="Clum A."/>
            <person name="Steindorff A."/>
            <person name="Ohm R."/>
            <person name="Martin F."/>
            <person name="Silar P."/>
            <person name="Natvig D."/>
            <person name="Lalanne C."/>
            <person name="Gautier V."/>
            <person name="Ament-Velasquez S.L."/>
            <person name="Kruys A."/>
            <person name="Hutchinson M.I."/>
            <person name="Powell A.J."/>
            <person name="Barry K."/>
            <person name="Miller A.N."/>
            <person name="Grigoriev I.V."/>
            <person name="Debuchy R."/>
            <person name="Gladieux P."/>
            <person name="Thoren M.H."/>
            <person name="Johannesson H."/>
        </authorList>
    </citation>
    <scope>NUCLEOTIDE SEQUENCE</scope>
    <source>
        <strain evidence="1">PSN324</strain>
    </source>
</reference>
<accession>A0AAV9HWP9</accession>
<dbReference type="Proteomes" id="UP001321749">
    <property type="component" value="Unassembled WGS sequence"/>
</dbReference>
<proteinExistence type="predicted"/>
<evidence type="ECO:0000313" key="1">
    <source>
        <dbReference type="EMBL" id="KAK4465287.1"/>
    </source>
</evidence>
<name>A0AAV9HWP9_9PEZI</name>
<organism evidence="1 2">
    <name type="scientific">Cladorrhinum samala</name>
    <dbReference type="NCBI Taxonomy" id="585594"/>
    <lineage>
        <taxon>Eukaryota</taxon>
        <taxon>Fungi</taxon>
        <taxon>Dikarya</taxon>
        <taxon>Ascomycota</taxon>
        <taxon>Pezizomycotina</taxon>
        <taxon>Sordariomycetes</taxon>
        <taxon>Sordariomycetidae</taxon>
        <taxon>Sordariales</taxon>
        <taxon>Podosporaceae</taxon>
        <taxon>Cladorrhinum</taxon>
    </lineage>
</organism>
<sequence>QDKERPPYEFTKQQGDLYNKFFKGAAEQPTSKADISIIDRLYLDTIVAFFDHQYNHTHYKNVIISGLAIIGIRKDNGWEKPDNYTPIYSTVIKVVRILIVYQAIIE</sequence>
<feature type="non-terminal residue" evidence="1">
    <location>
        <position position="1"/>
    </location>
</feature>
<reference evidence="1" key="1">
    <citation type="journal article" date="2023" name="Mol. Phylogenet. Evol.">
        <title>Genome-scale phylogeny and comparative genomics of the fungal order Sordariales.</title>
        <authorList>
            <person name="Hensen N."/>
            <person name="Bonometti L."/>
            <person name="Westerberg I."/>
            <person name="Brannstrom I.O."/>
            <person name="Guillou S."/>
            <person name="Cros-Aarteil S."/>
            <person name="Calhoun S."/>
            <person name="Haridas S."/>
            <person name="Kuo A."/>
            <person name="Mondo S."/>
            <person name="Pangilinan J."/>
            <person name="Riley R."/>
            <person name="LaButti K."/>
            <person name="Andreopoulos B."/>
            <person name="Lipzen A."/>
            <person name="Chen C."/>
            <person name="Yan M."/>
            <person name="Daum C."/>
            <person name="Ng V."/>
            <person name="Clum A."/>
            <person name="Steindorff A."/>
            <person name="Ohm R.A."/>
            <person name="Martin F."/>
            <person name="Silar P."/>
            <person name="Natvig D.O."/>
            <person name="Lalanne C."/>
            <person name="Gautier V."/>
            <person name="Ament-Velasquez S.L."/>
            <person name="Kruys A."/>
            <person name="Hutchinson M.I."/>
            <person name="Powell A.J."/>
            <person name="Barry K."/>
            <person name="Miller A.N."/>
            <person name="Grigoriev I.V."/>
            <person name="Debuchy R."/>
            <person name="Gladieux P."/>
            <person name="Hiltunen Thoren M."/>
            <person name="Johannesson H."/>
        </authorList>
    </citation>
    <scope>NUCLEOTIDE SEQUENCE</scope>
    <source>
        <strain evidence="1">PSN324</strain>
    </source>
</reference>
<dbReference type="AlphaFoldDB" id="A0AAV9HWP9"/>
<evidence type="ECO:0000313" key="2">
    <source>
        <dbReference type="Proteomes" id="UP001321749"/>
    </source>
</evidence>
<keyword evidence="2" id="KW-1185">Reference proteome</keyword>
<dbReference type="EMBL" id="MU864940">
    <property type="protein sequence ID" value="KAK4465287.1"/>
    <property type="molecule type" value="Genomic_DNA"/>
</dbReference>
<gene>
    <name evidence="1" type="ORF">QBC42DRAFT_169111</name>
</gene>
<protein>
    <submittedName>
        <fullName evidence="1">Uncharacterized protein</fullName>
    </submittedName>
</protein>
<comment type="caution">
    <text evidence="1">The sequence shown here is derived from an EMBL/GenBank/DDBJ whole genome shotgun (WGS) entry which is preliminary data.</text>
</comment>